<dbReference type="CDD" id="cd12105">
    <property type="entry name" value="HmuY"/>
    <property type="match status" value="1"/>
</dbReference>
<dbReference type="RefSeq" id="WP_145710221.1">
    <property type="nucleotide sequence ID" value="NZ_BAAAFY010000001.1"/>
</dbReference>
<proteinExistence type="predicted"/>
<dbReference type="Proteomes" id="UP000316778">
    <property type="component" value="Unassembled WGS sequence"/>
</dbReference>
<evidence type="ECO:0000313" key="2">
    <source>
        <dbReference type="EMBL" id="TWI91051.1"/>
    </source>
</evidence>
<comment type="caution">
    <text evidence="2">The sequence shown here is derived from an EMBL/GenBank/DDBJ whole genome shotgun (WGS) entry which is preliminary data.</text>
</comment>
<feature type="chain" id="PRO_5022065382" evidence="1">
    <location>
        <begin position="32"/>
        <end position="357"/>
    </location>
</feature>
<keyword evidence="3" id="KW-1185">Reference proteome</keyword>
<evidence type="ECO:0000313" key="3">
    <source>
        <dbReference type="Proteomes" id="UP000316778"/>
    </source>
</evidence>
<dbReference type="InterPro" id="IPR025921">
    <property type="entry name" value="HmuY"/>
</dbReference>
<reference evidence="2 3" key="1">
    <citation type="journal article" date="2013" name="Stand. Genomic Sci.">
        <title>Genomic Encyclopedia of Type Strains, Phase I: The one thousand microbial genomes (KMG-I) project.</title>
        <authorList>
            <person name="Kyrpides N.C."/>
            <person name="Woyke T."/>
            <person name="Eisen J.A."/>
            <person name="Garrity G."/>
            <person name="Lilburn T.G."/>
            <person name="Beck B.J."/>
            <person name="Whitman W.B."/>
            <person name="Hugenholtz P."/>
            <person name="Klenk H.P."/>
        </authorList>
    </citation>
    <scope>NUCLEOTIDE SEQUENCE [LARGE SCALE GENOMIC DNA]</scope>
    <source>
        <strain evidence="2 3">DSM 13484</strain>
    </source>
</reference>
<name>A0A562TBW8_CHIJA</name>
<sequence>MYTNTYQQTTLKRMRTLFLSLAVAGVFSACSDDDDVTPVIPPSEGSQMELDGGGGTGAPNSVYVDFSADKQTAVPRVSWNLGFYTGSDYRVILNYTSATSAVALEKTDITQVSLDDTAGVSLALGQGQGTMDMVDDVYGDLAKTVIAAVSATDADNKVYLVKPETASASDPATWYKVKISRNGNGYRLQYALLPATTIQTADISKDADYNFTFYSLETNQVVAVEPEKTAWDIQWSYGVYFAGGGSAVIPYLFSDFVYTNTLAGVQAAEATEEDGFSYDAFTIADVTDARLVYSAQRDAIGSKWRVTSGGTVGIRTDRFYVVKDPAGNYYALKFISAGIGQDGGQRGYPEIEYKLVK</sequence>
<dbReference type="Pfam" id="PF14064">
    <property type="entry name" value="HmuY"/>
    <property type="match status" value="1"/>
</dbReference>
<dbReference type="AlphaFoldDB" id="A0A562TBW8"/>
<gene>
    <name evidence="2" type="ORF">LX66_0412</name>
</gene>
<keyword evidence="1" id="KW-0732">Signal</keyword>
<organism evidence="2 3">
    <name type="scientific">Chitinophaga japonensis</name>
    <name type="common">Flexibacter japonensis</name>
    <dbReference type="NCBI Taxonomy" id="104662"/>
    <lineage>
        <taxon>Bacteria</taxon>
        <taxon>Pseudomonadati</taxon>
        <taxon>Bacteroidota</taxon>
        <taxon>Chitinophagia</taxon>
        <taxon>Chitinophagales</taxon>
        <taxon>Chitinophagaceae</taxon>
        <taxon>Chitinophaga</taxon>
    </lineage>
</organism>
<dbReference type="EMBL" id="VLLG01000002">
    <property type="protein sequence ID" value="TWI91051.1"/>
    <property type="molecule type" value="Genomic_DNA"/>
</dbReference>
<accession>A0A562TBW8</accession>
<protein>
    <submittedName>
        <fullName evidence="2">Heme-binding HmuY-like protein</fullName>
    </submittedName>
</protein>
<feature type="signal peptide" evidence="1">
    <location>
        <begin position="1"/>
        <end position="31"/>
    </location>
</feature>
<evidence type="ECO:0000256" key="1">
    <source>
        <dbReference type="SAM" id="SignalP"/>
    </source>
</evidence>